<feature type="transmembrane region" description="Helical" evidence="1">
    <location>
        <begin position="41"/>
        <end position="60"/>
    </location>
</feature>
<protein>
    <submittedName>
        <fullName evidence="2">Uncharacterized protein</fullName>
    </submittedName>
</protein>
<organism evidence="2">
    <name type="scientific">marine metagenome</name>
    <dbReference type="NCBI Taxonomy" id="408172"/>
    <lineage>
        <taxon>unclassified sequences</taxon>
        <taxon>metagenomes</taxon>
        <taxon>ecological metagenomes</taxon>
    </lineage>
</organism>
<keyword evidence="1" id="KW-0472">Membrane</keyword>
<gene>
    <name evidence="2" type="ORF">METZ01_LOCUS422513</name>
</gene>
<evidence type="ECO:0000256" key="1">
    <source>
        <dbReference type="SAM" id="Phobius"/>
    </source>
</evidence>
<keyword evidence="1" id="KW-0812">Transmembrane</keyword>
<name>A0A382XFP6_9ZZZZ</name>
<reference evidence="2" key="1">
    <citation type="submission" date="2018-05" db="EMBL/GenBank/DDBJ databases">
        <authorList>
            <person name="Lanie J.A."/>
            <person name="Ng W.-L."/>
            <person name="Kazmierczak K.M."/>
            <person name="Andrzejewski T.M."/>
            <person name="Davidsen T.M."/>
            <person name="Wayne K.J."/>
            <person name="Tettelin H."/>
            <person name="Glass J.I."/>
            <person name="Rusch D."/>
            <person name="Podicherti R."/>
            <person name="Tsui H.-C.T."/>
            <person name="Winkler M.E."/>
        </authorList>
    </citation>
    <scope>NUCLEOTIDE SEQUENCE</scope>
</reference>
<proteinExistence type="predicted"/>
<dbReference type="EMBL" id="UINC01167255">
    <property type="protein sequence ID" value="SVD69659.1"/>
    <property type="molecule type" value="Genomic_DNA"/>
</dbReference>
<sequence length="61" mass="6568">MTARSVFLGGLILETVLVVIATLVSYLFFDTPLLNPIGFDREGLLTGVAASLPMVAYFVFS</sequence>
<accession>A0A382XFP6</accession>
<evidence type="ECO:0000313" key="2">
    <source>
        <dbReference type="EMBL" id="SVD69659.1"/>
    </source>
</evidence>
<dbReference type="AlphaFoldDB" id="A0A382XFP6"/>
<feature type="non-terminal residue" evidence="2">
    <location>
        <position position="61"/>
    </location>
</feature>
<feature type="transmembrane region" description="Helical" evidence="1">
    <location>
        <begin position="6"/>
        <end position="29"/>
    </location>
</feature>
<keyword evidence="1" id="KW-1133">Transmembrane helix</keyword>